<proteinExistence type="predicted"/>
<accession>A0A6C0H852</accession>
<protein>
    <submittedName>
        <fullName evidence="1">Uncharacterized protein</fullName>
    </submittedName>
</protein>
<evidence type="ECO:0000313" key="1">
    <source>
        <dbReference type="EMBL" id="QHT76679.1"/>
    </source>
</evidence>
<dbReference type="EMBL" id="MN739899">
    <property type="protein sequence ID" value="QHT76679.1"/>
    <property type="molecule type" value="Genomic_DNA"/>
</dbReference>
<sequence>MYEIQYINNNPIIININQRLNNEYKYRKPIYTGVRFIKKTKK</sequence>
<reference evidence="1" key="1">
    <citation type="journal article" date="2020" name="Nature">
        <title>Giant virus diversity and host interactions through global metagenomics.</title>
        <authorList>
            <person name="Schulz F."/>
            <person name="Roux S."/>
            <person name="Paez-Espino D."/>
            <person name="Jungbluth S."/>
            <person name="Walsh D.A."/>
            <person name="Denef V.J."/>
            <person name="McMahon K.D."/>
            <person name="Konstantinidis K.T."/>
            <person name="Eloe-Fadrosh E.A."/>
            <person name="Kyrpides N.C."/>
            <person name="Woyke T."/>
        </authorList>
    </citation>
    <scope>NUCLEOTIDE SEQUENCE</scope>
    <source>
        <strain evidence="1">GVMAG-M-3300023179-82</strain>
    </source>
</reference>
<organism evidence="1">
    <name type="scientific">viral metagenome</name>
    <dbReference type="NCBI Taxonomy" id="1070528"/>
    <lineage>
        <taxon>unclassified sequences</taxon>
        <taxon>metagenomes</taxon>
        <taxon>organismal metagenomes</taxon>
    </lineage>
</organism>
<dbReference type="AlphaFoldDB" id="A0A6C0H852"/>
<name>A0A6C0H852_9ZZZZ</name>